<evidence type="ECO:0000313" key="2">
    <source>
        <dbReference type="EMBL" id="MXU84746.1"/>
    </source>
</evidence>
<name>A0A6B0U9F3_IXORI</name>
<feature type="chain" id="PRO_5025410563" evidence="1">
    <location>
        <begin position="16"/>
        <end position="82"/>
    </location>
</feature>
<proteinExistence type="predicted"/>
<protein>
    <submittedName>
        <fullName evidence="2">Putative secreted protein</fullName>
    </submittedName>
</protein>
<dbReference type="EMBL" id="GIFC01002663">
    <property type="protein sequence ID" value="MXU84746.1"/>
    <property type="molecule type" value="Transcribed_RNA"/>
</dbReference>
<keyword evidence="1" id="KW-0732">Signal</keyword>
<dbReference type="AlphaFoldDB" id="A0A6B0U9F3"/>
<reference evidence="2" key="1">
    <citation type="submission" date="2019-12" db="EMBL/GenBank/DDBJ databases">
        <title>An insight into the sialome of adult female Ixodes ricinus ticks feeding for 6 days.</title>
        <authorList>
            <person name="Perner J."/>
            <person name="Ribeiro J.M.C."/>
        </authorList>
    </citation>
    <scope>NUCLEOTIDE SEQUENCE</scope>
    <source>
        <strain evidence="2">Semi-engorged</strain>
        <tissue evidence="2">Salivary glands</tissue>
    </source>
</reference>
<evidence type="ECO:0000256" key="1">
    <source>
        <dbReference type="SAM" id="SignalP"/>
    </source>
</evidence>
<feature type="signal peptide" evidence="1">
    <location>
        <begin position="1"/>
        <end position="15"/>
    </location>
</feature>
<sequence length="82" mass="9067">MWCVMLCLMGRVVVTGDVRVENSCSKSSKSDLTCGRSSVEVTGPGASAMPCTDRSVVASRSRVLRMSTRRRKWRRKSAPRMA</sequence>
<accession>A0A6B0U9F3</accession>
<organism evidence="2">
    <name type="scientific">Ixodes ricinus</name>
    <name type="common">Common tick</name>
    <name type="synonym">Acarus ricinus</name>
    <dbReference type="NCBI Taxonomy" id="34613"/>
    <lineage>
        <taxon>Eukaryota</taxon>
        <taxon>Metazoa</taxon>
        <taxon>Ecdysozoa</taxon>
        <taxon>Arthropoda</taxon>
        <taxon>Chelicerata</taxon>
        <taxon>Arachnida</taxon>
        <taxon>Acari</taxon>
        <taxon>Parasitiformes</taxon>
        <taxon>Ixodida</taxon>
        <taxon>Ixodoidea</taxon>
        <taxon>Ixodidae</taxon>
        <taxon>Ixodinae</taxon>
        <taxon>Ixodes</taxon>
    </lineage>
</organism>